<accession>A0A1M4MH81</accession>
<dbReference type="InterPro" id="IPR017871">
    <property type="entry name" value="ABC_transporter-like_CS"/>
</dbReference>
<dbReference type="Gene3D" id="3.40.50.300">
    <property type="entry name" value="P-loop containing nucleotide triphosphate hydrolases"/>
    <property type="match status" value="1"/>
</dbReference>
<feature type="transmembrane region" description="Helical" evidence="8">
    <location>
        <begin position="297"/>
        <end position="314"/>
    </location>
</feature>
<dbReference type="Pfam" id="PF00664">
    <property type="entry name" value="ABC_membrane"/>
    <property type="match status" value="1"/>
</dbReference>
<dbReference type="GO" id="GO:0016887">
    <property type="term" value="F:ATP hydrolysis activity"/>
    <property type="evidence" value="ECO:0007669"/>
    <property type="project" value="InterPro"/>
</dbReference>
<keyword evidence="4" id="KW-0547">Nucleotide-binding</keyword>
<dbReference type="InterPro" id="IPR036640">
    <property type="entry name" value="ABC1_TM_sf"/>
</dbReference>
<dbReference type="GO" id="GO:0005524">
    <property type="term" value="F:ATP binding"/>
    <property type="evidence" value="ECO:0007669"/>
    <property type="project" value="UniProtKB-KW"/>
</dbReference>
<feature type="domain" description="ABC transmembrane type-1" evidence="10">
    <location>
        <begin position="27"/>
        <end position="328"/>
    </location>
</feature>
<dbReference type="Gene3D" id="1.20.1560.10">
    <property type="entry name" value="ABC transporter type 1, transmembrane domain"/>
    <property type="match status" value="1"/>
</dbReference>
<dbReference type="InterPro" id="IPR003593">
    <property type="entry name" value="AAA+_ATPase"/>
</dbReference>
<evidence type="ECO:0000256" key="2">
    <source>
        <dbReference type="ARBA" id="ARBA00022448"/>
    </source>
</evidence>
<name>A0A1M4MH81_9EURY</name>
<dbReference type="FunFam" id="3.40.50.300:FF:000287">
    <property type="entry name" value="Multidrug ABC transporter ATP-binding protein"/>
    <property type="match status" value="1"/>
</dbReference>
<dbReference type="PANTHER" id="PTHR24221">
    <property type="entry name" value="ATP-BINDING CASSETTE SUB-FAMILY B"/>
    <property type="match status" value="1"/>
</dbReference>
<evidence type="ECO:0000256" key="7">
    <source>
        <dbReference type="ARBA" id="ARBA00023136"/>
    </source>
</evidence>
<dbReference type="PANTHER" id="PTHR24221:SF654">
    <property type="entry name" value="ATP-BINDING CASSETTE SUB-FAMILY B MEMBER 6"/>
    <property type="match status" value="1"/>
</dbReference>
<dbReference type="InterPro" id="IPR011527">
    <property type="entry name" value="ABC1_TM_dom"/>
</dbReference>
<evidence type="ECO:0000256" key="6">
    <source>
        <dbReference type="ARBA" id="ARBA00022989"/>
    </source>
</evidence>
<feature type="transmembrane region" description="Helical" evidence="8">
    <location>
        <begin position="271"/>
        <end position="291"/>
    </location>
</feature>
<comment type="subcellular location">
    <subcellularLocation>
        <location evidence="1">Membrane</location>
        <topology evidence="1">Multi-pass membrane protein</topology>
    </subcellularLocation>
</comment>
<protein>
    <submittedName>
        <fullName evidence="11">Heterocyst differentiation ATP-binding protein HepA</fullName>
    </submittedName>
</protein>
<feature type="domain" description="ABC transporter" evidence="9">
    <location>
        <begin position="362"/>
        <end position="595"/>
    </location>
</feature>
<keyword evidence="7 8" id="KW-0472">Membrane</keyword>
<dbReference type="AlphaFoldDB" id="A0A1M4MH81"/>
<dbReference type="Proteomes" id="UP000184671">
    <property type="component" value="Unassembled WGS sequence"/>
</dbReference>
<keyword evidence="6 8" id="KW-1133">Transmembrane helix</keyword>
<dbReference type="SUPFAM" id="SSF52540">
    <property type="entry name" value="P-loop containing nucleoside triphosphate hydrolases"/>
    <property type="match status" value="1"/>
</dbReference>
<dbReference type="PROSITE" id="PS50893">
    <property type="entry name" value="ABC_TRANSPORTER_2"/>
    <property type="match status" value="1"/>
</dbReference>
<keyword evidence="3 8" id="KW-0812">Transmembrane</keyword>
<evidence type="ECO:0000256" key="1">
    <source>
        <dbReference type="ARBA" id="ARBA00004141"/>
    </source>
</evidence>
<evidence type="ECO:0000259" key="9">
    <source>
        <dbReference type="PROSITE" id="PS50893"/>
    </source>
</evidence>
<dbReference type="PROSITE" id="PS00211">
    <property type="entry name" value="ABC_TRANSPORTER_1"/>
    <property type="match status" value="1"/>
</dbReference>
<evidence type="ECO:0000313" key="11">
    <source>
        <dbReference type="EMBL" id="SCL74264.1"/>
    </source>
</evidence>
<dbReference type="GO" id="GO:0016020">
    <property type="term" value="C:membrane"/>
    <property type="evidence" value="ECO:0007669"/>
    <property type="project" value="UniProtKB-SubCell"/>
</dbReference>
<evidence type="ECO:0000256" key="5">
    <source>
        <dbReference type="ARBA" id="ARBA00022840"/>
    </source>
</evidence>
<reference evidence="11 12" key="1">
    <citation type="submission" date="2016-08" db="EMBL/GenBank/DDBJ databases">
        <authorList>
            <person name="Seilhamer J.J."/>
        </authorList>
    </citation>
    <scope>NUCLEOTIDE SEQUENCE [LARGE SCALE GENOMIC DNA]</scope>
    <source>
        <strain evidence="11">L21-II-0</strain>
    </source>
</reference>
<sequence length="597" mass="68291">MTGTLNDLQRILQLLRFYSYGYKRYLFALFALSILQGLMETFQIILLYPIINATINFQGSEIAILEPFYTFVQNTVDLPAIVLFSLLFTLIVFVTFLVSLVYRYLSLYLTKKVITRTKRTIFDKLISNDYQYYVENKRGDILYNVVTAPGQVRYFLETSTTILSEGIIVVTILVTIFFVSAGAAALIIAGSLLFVLVVRVVGKKVAFRLGRLHMHSMQSENEVISGYVQGLRQIRSVCGDAYWREQYDIALDKFWDKYIRLSFFRHLPGEALQFLFFIGIAAMVITLYYIYQESFLFVIPFLGTFVFSAMKVIPRITTMSHRYMIVMETWPNLETIYQFLNDSQYHKIEDGARTFDTLTSDIVFDNVVFSYYKGQDLIEGINLTIRRKKVTALVGHSGSGKSTLVSLLLRYYDVTGGRIQINGYDLREYNRETLLQKVGYVSQDTFIYNTTVRENISFGGSYSDDEIAEAAKKANIHAFIAGLPEGYDSIVGDQGIKFSGGEKQRIAIARALVRSPEILVLDEATSNLDYESEAIVQESINRVSKNITTFIIAHRLSTIRRADTIYFMSEGKILESGNHDELMERKGCYYELYESEG</sequence>
<evidence type="ECO:0000256" key="4">
    <source>
        <dbReference type="ARBA" id="ARBA00022741"/>
    </source>
</evidence>
<dbReference type="InterPro" id="IPR003439">
    <property type="entry name" value="ABC_transporter-like_ATP-bd"/>
</dbReference>
<organism evidence="11 12">
    <name type="scientific">Methanoculleus chikugoensis</name>
    <dbReference type="NCBI Taxonomy" id="118126"/>
    <lineage>
        <taxon>Archaea</taxon>
        <taxon>Methanobacteriati</taxon>
        <taxon>Methanobacteriota</taxon>
        <taxon>Stenosarchaea group</taxon>
        <taxon>Methanomicrobia</taxon>
        <taxon>Methanomicrobiales</taxon>
        <taxon>Methanomicrobiaceae</taxon>
        <taxon>Methanoculleus</taxon>
    </lineage>
</organism>
<keyword evidence="2" id="KW-0813">Transport</keyword>
<proteinExistence type="predicted"/>
<feature type="transmembrane region" description="Helical" evidence="8">
    <location>
        <begin position="185"/>
        <end position="202"/>
    </location>
</feature>
<evidence type="ECO:0000259" key="10">
    <source>
        <dbReference type="PROSITE" id="PS50929"/>
    </source>
</evidence>
<evidence type="ECO:0000256" key="8">
    <source>
        <dbReference type="SAM" id="Phobius"/>
    </source>
</evidence>
<feature type="transmembrane region" description="Helical" evidence="8">
    <location>
        <begin position="25"/>
        <end position="51"/>
    </location>
</feature>
<feature type="transmembrane region" description="Helical" evidence="8">
    <location>
        <begin position="78"/>
        <end position="102"/>
    </location>
</feature>
<dbReference type="SUPFAM" id="SSF90123">
    <property type="entry name" value="ABC transporter transmembrane region"/>
    <property type="match status" value="1"/>
</dbReference>
<dbReference type="InterPro" id="IPR039421">
    <property type="entry name" value="Type_1_exporter"/>
</dbReference>
<gene>
    <name evidence="11" type="primary">hepA</name>
    <name evidence="11" type="ORF">L21_0132</name>
</gene>
<keyword evidence="5 11" id="KW-0067">ATP-binding</keyword>
<dbReference type="EMBL" id="FMID01000004">
    <property type="protein sequence ID" value="SCL74264.1"/>
    <property type="molecule type" value="Genomic_DNA"/>
</dbReference>
<dbReference type="STRING" id="118126.L21_0132"/>
<evidence type="ECO:0000256" key="3">
    <source>
        <dbReference type="ARBA" id="ARBA00022692"/>
    </source>
</evidence>
<dbReference type="PROSITE" id="PS50929">
    <property type="entry name" value="ABC_TM1F"/>
    <property type="match status" value="1"/>
</dbReference>
<dbReference type="GO" id="GO:0140359">
    <property type="term" value="F:ABC-type transporter activity"/>
    <property type="evidence" value="ECO:0007669"/>
    <property type="project" value="InterPro"/>
</dbReference>
<dbReference type="SMART" id="SM00382">
    <property type="entry name" value="AAA"/>
    <property type="match status" value="1"/>
</dbReference>
<dbReference type="InterPro" id="IPR027417">
    <property type="entry name" value="P-loop_NTPase"/>
</dbReference>
<dbReference type="Pfam" id="PF00005">
    <property type="entry name" value="ABC_tran"/>
    <property type="match status" value="1"/>
</dbReference>
<evidence type="ECO:0000313" key="12">
    <source>
        <dbReference type="Proteomes" id="UP000184671"/>
    </source>
</evidence>